<comment type="caution">
    <text evidence="2">The sequence shown here is derived from an EMBL/GenBank/DDBJ whole genome shotgun (WGS) entry which is preliminary data.</text>
</comment>
<feature type="chain" id="PRO_5025570063" description="FZ domain-containing protein" evidence="1">
    <location>
        <begin position="19"/>
        <end position="286"/>
    </location>
</feature>
<proteinExistence type="predicted"/>
<evidence type="ECO:0000313" key="3">
    <source>
        <dbReference type="Proteomes" id="UP000469452"/>
    </source>
</evidence>
<name>A0A6A4Z1W8_APHAT</name>
<sequence>MSALRVAVALAVTTPVLSTVIGGSEPTRCTSCWQLTHCTALNGLSLPDPIVGYTRYAQNATSQLDKQGVCEDIDRAVTLLTVFGGKYQYKDTSACRELVGTLNVHSAKVLKSNTLAYIYDNACLNAPMPPCRSLCVQVADQCVFMHSYKLFLTQVCSAIPCTDKPTGTCVPGQNELNPGFNRCTVHDDYLTLPLSKGPSWLHTFPMQALRATVVVVAALSNRMAQIGTIDRSMGFATTAVTPAELGREYDGFVGRCVEALGMVMRKGTSTQGLVKATRPIGYGKDN</sequence>
<accession>A0A6A4Z1W8</accession>
<evidence type="ECO:0008006" key="4">
    <source>
        <dbReference type="Google" id="ProtNLM"/>
    </source>
</evidence>
<feature type="signal peptide" evidence="1">
    <location>
        <begin position="1"/>
        <end position="18"/>
    </location>
</feature>
<evidence type="ECO:0000256" key="1">
    <source>
        <dbReference type="SAM" id="SignalP"/>
    </source>
</evidence>
<dbReference type="EMBL" id="VJMI01020881">
    <property type="protein sequence ID" value="KAF0703151.1"/>
    <property type="molecule type" value="Genomic_DNA"/>
</dbReference>
<protein>
    <recommendedName>
        <fullName evidence="4">FZ domain-containing protein</fullName>
    </recommendedName>
</protein>
<dbReference type="AlphaFoldDB" id="A0A6A4Z1W8"/>
<evidence type="ECO:0000313" key="2">
    <source>
        <dbReference type="EMBL" id="KAF0703151.1"/>
    </source>
</evidence>
<dbReference type="VEuPathDB" id="FungiDB:H257_05564"/>
<dbReference type="Proteomes" id="UP000469452">
    <property type="component" value="Unassembled WGS sequence"/>
</dbReference>
<gene>
    <name evidence="2" type="ORF">AaE_015519</name>
</gene>
<keyword evidence="1" id="KW-0732">Signal</keyword>
<organism evidence="2 3">
    <name type="scientific">Aphanomyces astaci</name>
    <name type="common">Crayfish plague agent</name>
    <dbReference type="NCBI Taxonomy" id="112090"/>
    <lineage>
        <taxon>Eukaryota</taxon>
        <taxon>Sar</taxon>
        <taxon>Stramenopiles</taxon>
        <taxon>Oomycota</taxon>
        <taxon>Saprolegniomycetes</taxon>
        <taxon>Saprolegniales</taxon>
        <taxon>Verrucalvaceae</taxon>
        <taxon>Aphanomyces</taxon>
    </lineage>
</organism>
<reference evidence="2 3" key="1">
    <citation type="submission" date="2019-06" db="EMBL/GenBank/DDBJ databases">
        <title>Genomics analysis of Aphanomyces spp. identifies a new class of oomycete effector associated with host adaptation.</title>
        <authorList>
            <person name="Gaulin E."/>
        </authorList>
    </citation>
    <scope>NUCLEOTIDE SEQUENCE [LARGE SCALE GENOMIC DNA]</scope>
    <source>
        <strain evidence="2 3">E</strain>
    </source>
</reference>